<feature type="signal peptide" evidence="1">
    <location>
        <begin position="1"/>
        <end position="18"/>
    </location>
</feature>
<dbReference type="OrthoDB" id="5332281at2759"/>
<keyword evidence="1" id="KW-0732">Signal</keyword>
<evidence type="ECO:0000313" key="2">
    <source>
        <dbReference type="EMBL" id="TRX90287.1"/>
    </source>
</evidence>
<evidence type="ECO:0000313" key="3">
    <source>
        <dbReference type="Proteomes" id="UP000319160"/>
    </source>
</evidence>
<dbReference type="EMBL" id="VFLP01000057">
    <property type="protein sequence ID" value="TRX90287.1"/>
    <property type="molecule type" value="Genomic_DNA"/>
</dbReference>
<dbReference type="Proteomes" id="UP000319160">
    <property type="component" value="Unassembled WGS sequence"/>
</dbReference>
<protein>
    <submittedName>
        <fullName evidence="2">Uncharacterized protein</fullName>
    </submittedName>
</protein>
<organism evidence="2 3">
    <name type="scientific">Xylaria flabelliformis</name>
    <dbReference type="NCBI Taxonomy" id="2512241"/>
    <lineage>
        <taxon>Eukaryota</taxon>
        <taxon>Fungi</taxon>
        <taxon>Dikarya</taxon>
        <taxon>Ascomycota</taxon>
        <taxon>Pezizomycotina</taxon>
        <taxon>Sordariomycetes</taxon>
        <taxon>Xylariomycetidae</taxon>
        <taxon>Xylariales</taxon>
        <taxon>Xylariaceae</taxon>
        <taxon>Xylaria</taxon>
    </lineage>
</organism>
<gene>
    <name evidence="2" type="ORF">FHL15_008832</name>
</gene>
<dbReference type="STRING" id="2512241.A0A553HQR6"/>
<name>A0A553HQR6_9PEZI</name>
<sequence>MIGSVLMIILSGLWVVQSAVPIMASVETSPSTTWDLRWNNSAIDDGGASALLSSIDLNETTSPEGVWGDLAFPDLSVISFLDDTRMSVFNNANSAEFFHFVFTLPALRPSLSYETVPEENIHLSSVSNFTDIPNGLYEPFTIIGINSVVDLPQGSNGGPSGNRQYFWLNDSLWIQSSMGTMNKRVDLFQVHLGPWDRSQKDFHGFGDDDASIEKGNIEQPDNPDGCPSIVVISAYLAADDLSAGNIIVLLCSQKIQEVQAEGSLRANETRRVGERSLLSPPLTNESTAIYLTNGTDGVYSFNYRVEPHLLNFTQSRGTVINAVLDPFFNHMVFGLNGSPLEDMTGPNNIDRLKDSINRLHKRYMVQVMNTPIFRKTLDHSYPKTQQPFNGTANALVSRLTVDYTL</sequence>
<accession>A0A553HQR6</accession>
<comment type="caution">
    <text evidence="2">The sequence shown here is derived from an EMBL/GenBank/DDBJ whole genome shotgun (WGS) entry which is preliminary data.</text>
</comment>
<evidence type="ECO:0000256" key="1">
    <source>
        <dbReference type="SAM" id="SignalP"/>
    </source>
</evidence>
<keyword evidence="3" id="KW-1185">Reference proteome</keyword>
<feature type="chain" id="PRO_5021872408" evidence="1">
    <location>
        <begin position="19"/>
        <end position="405"/>
    </location>
</feature>
<dbReference type="AlphaFoldDB" id="A0A553HQR6"/>
<reference evidence="3" key="1">
    <citation type="submission" date="2019-06" db="EMBL/GenBank/DDBJ databases">
        <title>Draft genome sequence of the griseofulvin-producing fungus Xylaria cubensis strain G536.</title>
        <authorList>
            <person name="Mead M.E."/>
            <person name="Raja H.A."/>
            <person name="Steenwyk J.L."/>
            <person name="Knowles S.L."/>
            <person name="Oberlies N.H."/>
            <person name="Rokas A."/>
        </authorList>
    </citation>
    <scope>NUCLEOTIDE SEQUENCE [LARGE SCALE GENOMIC DNA]</scope>
    <source>
        <strain evidence="3">G536</strain>
    </source>
</reference>
<proteinExistence type="predicted"/>